<keyword evidence="1" id="KW-1133">Transmembrane helix</keyword>
<gene>
    <name evidence="2" type="ORF">S01H1_74234</name>
</gene>
<accession>X0WX10</accession>
<name>X0WX10_9ZZZZ</name>
<dbReference type="AlphaFoldDB" id="X0WX10"/>
<keyword evidence="1" id="KW-0812">Transmembrane</keyword>
<organism evidence="2">
    <name type="scientific">marine sediment metagenome</name>
    <dbReference type="NCBI Taxonomy" id="412755"/>
    <lineage>
        <taxon>unclassified sequences</taxon>
        <taxon>metagenomes</taxon>
        <taxon>ecological metagenomes</taxon>
    </lineage>
</organism>
<comment type="caution">
    <text evidence="2">The sequence shown here is derived from an EMBL/GenBank/DDBJ whole genome shotgun (WGS) entry which is preliminary data.</text>
</comment>
<keyword evidence="1" id="KW-0472">Membrane</keyword>
<protein>
    <submittedName>
        <fullName evidence="2">Uncharacterized protein</fullName>
    </submittedName>
</protein>
<sequence length="42" mass="4829">MLEKQIETVEVLKMKINKAKLISLLISVMALLLAGGARYRWR</sequence>
<evidence type="ECO:0000256" key="1">
    <source>
        <dbReference type="SAM" id="Phobius"/>
    </source>
</evidence>
<feature type="transmembrane region" description="Helical" evidence="1">
    <location>
        <begin position="21"/>
        <end position="41"/>
    </location>
</feature>
<dbReference type="EMBL" id="BARS01049645">
    <property type="protein sequence ID" value="GAG35240.1"/>
    <property type="molecule type" value="Genomic_DNA"/>
</dbReference>
<proteinExistence type="predicted"/>
<evidence type="ECO:0000313" key="2">
    <source>
        <dbReference type="EMBL" id="GAG35240.1"/>
    </source>
</evidence>
<reference evidence="2" key="1">
    <citation type="journal article" date="2014" name="Front. Microbiol.">
        <title>High frequency of phylogenetically diverse reductive dehalogenase-homologous genes in deep subseafloor sedimentary metagenomes.</title>
        <authorList>
            <person name="Kawai M."/>
            <person name="Futagami T."/>
            <person name="Toyoda A."/>
            <person name="Takaki Y."/>
            <person name="Nishi S."/>
            <person name="Hori S."/>
            <person name="Arai W."/>
            <person name="Tsubouchi T."/>
            <person name="Morono Y."/>
            <person name="Uchiyama I."/>
            <person name="Ito T."/>
            <person name="Fujiyama A."/>
            <person name="Inagaki F."/>
            <person name="Takami H."/>
        </authorList>
    </citation>
    <scope>NUCLEOTIDE SEQUENCE</scope>
    <source>
        <strain evidence="2">Expedition CK06-06</strain>
    </source>
</reference>